<name>A0A060RC25_9BACT</name>
<reference evidence="14 15" key="1">
    <citation type="journal article" date="2015" name="Genome Announc.">
        <title>Complete Genome Sequence of the Novel Leech Symbiont Mucinivorans hirudinis M3T.</title>
        <authorList>
            <person name="Nelson M.C."/>
            <person name="Bomar L."/>
            <person name="Graf J."/>
        </authorList>
    </citation>
    <scope>NUCLEOTIDE SEQUENCE [LARGE SCALE GENOMIC DNA]</scope>
    <source>
        <strain evidence="15">M3</strain>
    </source>
</reference>
<dbReference type="Pfam" id="PF07715">
    <property type="entry name" value="Plug"/>
    <property type="match status" value="1"/>
</dbReference>
<evidence type="ECO:0000256" key="8">
    <source>
        <dbReference type="ARBA" id="ARBA00023170"/>
    </source>
</evidence>
<evidence type="ECO:0000313" key="14">
    <source>
        <dbReference type="EMBL" id="CDN30929.1"/>
    </source>
</evidence>
<dbReference type="InterPro" id="IPR012910">
    <property type="entry name" value="Plug_dom"/>
</dbReference>
<dbReference type="AlphaFoldDB" id="A0A060RC25"/>
<keyword evidence="7 10" id="KW-0472">Membrane</keyword>
<evidence type="ECO:0000313" key="15">
    <source>
        <dbReference type="Proteomes" id="UP000027616"/>
    </source>
</evidence>
<evidence type="ECO:0000256" key="11">
    <source>
        <dbReference type="SAM" id="SignalP"/>
    </source>
</evidence>
<dbReference type="GO" id="GO:0044718">
    <property type="term" value="P:siderophore transmembrane transport"/>
    <property type="evidence" value="ECO:0007669"/>
    <property type="project" value="TreeGrafter"/>
</dbReference>
<keyword evidence="3" id="KW-1134">Transmembrane beta strand</keyword>
<sequence length="644" mass="72407">MLKIIAISLLLVSCAVAAQERSYNIDKVEVIARTRASRLTLQKVDIDTNLLQSNRTCSLGDLLLQNSPINIKSYGRGDTQTATFRGTAPSHTAVFWNGVRINSPMVGAVDFSLIPLFFVDRVSVDAGVSAMETTNGALGGAVTMESVAEWAKPRGFEILQSVGSFATSDSYANVRIGNSNIISSTKAFYSYSKNDFPFVNRDIIDPSRPDYRPTEHNKNGSWHRSGFMQEIFSRLAANKTLNAVVWSLTSDRNIPQLTTYEGDENQNLTNRRESSLSGALTYNVYNKRSDFMIRLTMDIQSMNFFQENKVSNGYQTIIDSKGLTRSFGMVTLSTFKLSPMHTFDIKSISTYDYVDSHESVRNQGFEKGRFESNFGTGFHSAWSERLFTTFNLGWLYIHSQLFAAPFASMSYRLSSPISIKARLGYNIHYPTIADLYFVPGGNPDLKAERQLTAEAGASYKQRNINVDINLFNSWVKDWIVWLPTHQQYWTPRNMRNVLSQGVELTAKGEWQFSDIKIFTNLTFTLNRTTNNGVPLAEGDNSVGKQLVYVPLVSGGLFVRGVYKKMWLSLQSYGESAKYTTTANNLSSASTIAPYMLYNVATGVNLRKLSVELKCLNILNNQYYTVLRRPLPRRSFALTARLSIW</sequence>
<comment type="subcellular location">
    <subcellularLocation>
        <location evidence="1">Cell outer membrane</location>
        <topology evidence="1">Multi-pass membrane protein</topology>
    </subcellularLocation>
</comment>
<dbReference type="OrthoDB" id="9762903at2"/>
<feature type="signal peptide" evidence="11">
    <location>
        <begin position="1"/>
        <end position="17"/>
    </location>
</feature>
<dbReference type="GO" id="GO:0015344">
    <property type="term" value="F:siderophore uptake transmembrane transporter activity"/>
    <property type="evidence" value="ECO:0007669"/>
    <property type="project" value="TreeGrafter"/>
</dbReference>
<dbReference type="Gene3D" id="2.40.170.20">
    <property type="entry name" value="TonB-dependent receptor, beta-barrel domain"/>
    <property type="match status" value="1"/>
</dbReference>
<keyword evidence="8 14" id="KW-0675">Receptor</keyword>
<dbReference type="eggNOG" id="COG4206">
    <property type="taxonomic scope" value="Bacteria"/>
</dbReference>
<evidence type="ECO:0000256" key="6">
    <source>
        <dbReference type="ARBA" id="ARBA00023077"/>
    </source>
</evidence>
<protein>
    <submittedName>
        <fullName evidence="14">TonB-dependent receptor</fullName>
    </submittedName>
</protein>
<keyword evidence="6 10" id="KW-0798">TonB box</keyword>
<accession>A0A060RC25</accession>
<dbReference type="InterPro" id="IPR039426">
    <property type="entry name" value="TonB-dep_rcpt-like"/>
</dbReference>
<keyword evidence="15" id="KW-1185">Reference proteome</keyword>
<dbReference type="HOGENOM" id="CLU_026226_0_0_10"/>
<dbReference type="STRING" id="1433126.BN938_0828"/>
<evidence type="ECO:0000256" key="10">
    <source>
        <dbReference type="RuleBase" id="RU003357"/>
    </source>
</evidence>
<evidence type="ECO:0000256" key="2">
    <source>
        <dbReference type="ARBA" id="ARBA00022448"/>
    </source>
</evidence>
<dbReference type="InterPro" id="IPR036942">
    <property type="entry name" value="Beta-barrel_TonB_sf"/>
</dbReference>
<dbReference type="SUPFAM" id="SSF56935">
    <property type="entry name" value="Porins"/>
    <property type="match status" value="1"/>
</dbReference>
<evidence type="ECO:0000256" key="9">
    <source>
        <dbReference type="ARBA" id="ARBA00023237"/>
    </source>
</evidence>
<dbReference type="GO" id="GO:0009279">
    <property type="term" value="C:cell outer membrane"/>
    <property type="evidence" value="ECO:0007669"/>
    <property type="project" value="UniProtKB-SubCell"/>
</dbReference>
<dbReference type="PANTHER" id="PTHR30069:SF29">
    <property type="entry name" value="HEMOGLOBIN AND HEMOGLOBIN-HAPTOGLOBIN-BINDING PROTEIN 1-RELATED"/>
    <property type="match status" value="1"/>
</dbReference>
<keyword evidence="2" id="KW-0813">Transport</keyword>
<dbReference type="EMBL" id="HG934468">
    <property type="protein sequence ID" value="CDN30929.1"/>
    <property type="molecule type" value="Genomic_DNA"/>
</dbReference>
<dbReference type="InterPro" id="IPR037066">
    <property type="entry name" value="Plug_dom_sf"/>
</dbReference>
<evidence type="ECO:0000256" key="5">
    <source>
        <dbReference type="ARBA" id="ARBA00022729"/>
    </source>
</evidence>
<evidence type="ECO:0000256" key="7">
    <source>
        <dbReference type="ARBA" id="ARBA00023136"/>
    </source>
</evidence>
<gene>
    <name evidence="14" type="ORF">BN938_0828</name>
</gene>
<feature type="domain" description="TonB-dependent receptor plug" evidence="13">
    <location>
        <begin position="46"/>
        <end position="141"/>
    </location>
</feature>
<evidence type="ECO:0000259" key="13">
    <source>
        <dbReference type="Pfam" id="PF07715"/>
    </source>
</evidence>
<evidence type="ECO:0000256" key="1">
    <source>
        <dbReference type="ARBA" id="ARBA00004571"/>
    </source>
</evidence>
<dbReference type="KEGG" id="rbc:BN938_0828"/>
<feature type="domain" description="TonB-dependent receptor-like beta-barrel" evidence="12">
    <location>
        <begin position="191"/>
        <end position="616"/>
    </location>
</feature>
<dbReference type="InterPro" id="IPR000531">
    <property type="entry name" value="Beta-barrel_TonB"/>
</dbReference>
<dbReference type="PANTHER" id="PTHR30069">
    <property type="entry name" value="TONB-DEPENDENT OUTER MEMBRANE RECEPTOR"/>
    <property type="match status" value="1"/>
</dbReference>
<feature type="chain" id="PRO_5001589566" evidence="11">
    <location>
        <begin position="18"/>
        <end position="644"/>
    </location>
</feature>
<dbReference type="Gene3D" id="2.170.130.10">
    <property type="entry name" value="TonB-dependent receptor, plug domain"/>
    <property type="match status" value="1"/>
</dbReference>
<evidence type="ECO:0000256" key="4">
    <source>
        <dbReference type="ARBA" id="ARBA00022692"/>
    </source>
</evidence>
<proteinExistence type="inferred from homology"/>
<evidence type="ECO:0000259" key="12">
    <source>
        <dbReference type="Pfam" id="PF00593"/>
    </source>
</evidence>
<keyword evidence="5 11" id="KW-0732">Signal</keyword>
<organism evidence="14 15">
    <name type="scientific">Mucinivorans hirudinis</name>
    <dbReference type="NCBI Taxonomy" id="1433126"/>
    <lineage>
        <taxon>Bacteria</taxon>
        <taxon>Pseudomonadati</taxon>
        <taxon>Bacteroidota</taxon>
        <taxon>Bacteroidia</taxon>
        <taxon>Bacteroidales</taxon>
        <taxon>Rikenellaceae</taxon>
        <taxon>Mucinivorans</taxon>
    </lineage>
</organism>
<dbReference type="Pfam" id="PF00593">
    <property type="entry name" value="TonB_dep_Rec_b-barrel"/>
    <property type="match status" value="1"/>
</dbReference>
<comment type="similarity">
    <text evidence="10">Belongs to the TonB-dependent receptor family.</text>
</comment>
<evidence type="ECO:0000256" key="3">
    <source>
        <dbReference type="ARBA" id="ARBA00022452"/>
    </source>
</evidence>
<keyword evidence="9" id="KW-0998">Cell outer membrane</keyword>
<keyword evidence="4" id="KW-0812">Transmembrane</keyword>
<dbReference type="Proteomes" id="UP000027616">
    <property type="component" value="Chromosome I"/>
</dbReference>